<name>A0A5E4MUY5_9HEMI</name>
<evidence type="ECO:0000313" key="1">
    <source>
        <dbReference type="EMBL" id="VVC35231.1"/>
    </source>
</evidence>
<accession>A0A5E4MUY5</accession>
<proteinExistence type="predicted"/>
<gene>
    <name evidence="1" type="ORF">CINCED_3A012227</name>
</gene>
<dbReference type="OrthoDB" id="420169at2759"/>
<dbReference type="EMBL" id="CABPRJ010001138">
    <property type="protein sequence ID" value="VVC35231.1"/>
    <property type="molecule type" value="Genomic_DNA"/>
</dbReference>
<sequence>MELQIQLPNLNQLNYEGYMEATIGTTQISDQSEHQGDSSRITKLQGALRTEHLNTEEKSSLLTICNQYSDLFLLEGDKITATTAVAHEIRTPDAVRPMHDKPYRLPHVIDRKLPIKWRF</sequence>
<organism evidence="1 2">
    <name type="scientific">Cinara cedri</name>
    <dbReference type="NCBI Taxonomy" id="506608"/>
    <lineage>
        <taxon>Eukaryota</taxon>
        <taxon>Metazoa</taxon>
        <taxon>Ecdysozoa</taxon>
        <taxon>Arthropoda</taxon>
        <taxon>Hexapoda</taxon>
        <taxon>Insecta</taxon>
        <taxon>Pterygota</taxon>
        <taxon>Neoptera</taxon>
        <taxon>Paraneoptera</taxon>
        <taxon>Hemiptera</taxon>
        <taxon>Sternorrhyncha</taxon>
        <taxon>Aphidomorpha</taxon>
        <taxon>Aphidoidea</taxon>
        <taxon>Aphididae</taxon>
        <taxon>Lachninae</taxon>
        <taxon>Cinara</taxon>
    </lineage>
</organism>
<protein>
    <submittedName>
        <fullName evidence="1">Uncharacterized protein</fullName>
    </submittedName>
</protein>
<evidence type="ECO:0000313" key="2">
    <source>
        <dbReference type="Proteomes" id="UP000325440"/>
    </source>
</evidence>
<reference evidence="1 2" key="1">
    <citation type="submission" date="2019-08" db="EMBL/GenBank/DDBJ databases">
        <authorList>
            <person name="Alioto T."/>
            <person name="Alioto T."/>
            <person name="Gomez Garrido J."/>
        </authorList>
    </citation>
    <scope>NUCLEOTIDE SEQUENCE [LARGE SCALE GENOMIC DNA]</scope>
</reference>
<keyword evidence="2" id="KW-1185">Reference proteome</keyword>
<dbReference type="Proteomes" id="UP000325440">
    <property type="component" value="Unassembled WGS sequence"/>
</dbReference>
<dbReference type="AlphaFoldDB" id="A0A5E4MUY5"/>